<proteinExistence type="predicted"/>
<gene>
    <name evidence="2" type="ORF">SAMN04487946_102344</name>
</gene>
<sequence length="288" mass="29468">MPTIDEKRVYTDNTGTETVYLASGLGVVAVAVSDDLIGEFGIAHRCTARDVATAGPLIAVATDEDVLVADREAVSAAEADSTVGAAAALTFESTGFGPAAAVGFDDGALVAGDGDGRVARTEADASISERDRTWTDVGTTGSVRAIDGGLLAAADGVYRLGPSSLTHAGLDDARDVDSEPLIAAGAGLYKLGNGWMDVLDGPVDAIDAAGPRAQAVRDGTLWVRGGEGGAERGWREESLPVDEPVGAVTHGREASYAVTEDGTFAVRLPDDEWRYRGIGVHDVVAAAV</sequence>
<dbReference type="Proteomes" id="UP000199170">
    <property type="component" value="Unassembled WGS sequence"/>
</dbReference>
<dbReference type="STRING" id="660517.SAMN04487946_102344"/>
<dbReference type="AlphaFoldDB" id="A0A1H3EKB6"/>
<dbReference type="RefSeq" id="WP_089765893.1">
    <property type="nucleotide sequence ID" value="NZ_FNPB01000002.1"/>
</dbReference>
<evidence type="ECO:0000313" key="3">
    <source>
        <dbReference type="Proteomes" id="UP000199170"/>
    </source>
</evidence>
<keyword evidence="3" id="KW-1185">Reference proteome</keyword>
<dbReference type="Pfam" id="PF23366">
    <property type="entry name" value="Beta-prop_HVO_0234"/>
    <property type="match status" value="1"/>
</dbReference>
<dbReference type="OrthoDB" id="213812at2157"/>
<protein>
    <recommendedName>
        <fullName evidence="1">HVO-0234-like beta-propeller domain-containing protein</fullName>
    </recommendedName>
</protein>
<evidence type="ECO:0000259" key="1">
    <source>
        <dbReference type="Pfam" id="PF23366"/>
    </source>
</evidence>
<dbReference type="EMBL" id="FNPB01000002">
    <property type="protein sequence ID" value="SDX79186.1"/>
    <property type="molecule type" value="Genomic_DNA"/>
</dbReference>
<accession>A0A1H3EKB6</accession>
<reference evidence="3" key="1">
    <citation type="submission" date="2016-10" db="EMBL/GenBank/DDBJ databases">
        <authorList>
            <person name="Varghese N."/>
            <person name="Submissions S."/>
        </authorList>
    </citation>
    <scope>NUCLEOTIDE SEQUENCE [LARGE SCALE GENOMIC DNA]</scope>
    <source>
        <strain evidence="3">CGMCC 1.10118</strain>
    </source>
</reference>
<feature type="domain" description="HVO-0234-like beta-propeller" evidence="1">
    <location>
        <begin position="3"/>
        <end position="288"/>
    </location>
</feature>
<dbReference type="InterPro" id="IPR056505">
    <property type="entry name" value="Beta-prop_HVO_0234"/>
</dbReference>
<evidence type="ECO:0000313" key="2">
    <source>
        <dbReference type="EMBL" id="SDX79186.1"/>
    </source>
</evidence>
<name>A0A1H3EKB6_9EURY</name>
<organism evidence="2 3">
    <name type="scientific">Halobellus clavatus</name>
    <dbReference type="NCBI Taxonomy" id="660517"/>
    <lineage>
        <taxon>Archaea</taxon>
        <taxon>Methanobacteriati</taxon>
        <taxon>Methanobacteriota</taxon>
        <taxon>Stenosarchaea group</taxon>
        <taxon>Halobacteria</taxon>
        <taxon>Halobacteriales</taxon>
        <taxon>Haloferacaceae</taxon>
        <taxon>Halobellus</taxon>
    </lineage>
</organism>